<name>A0AAV2LBF9_KNICA</name>
<dbReference type="Proteomes" id="UP001497482">
    <property type="component" value="Chromosome 23"/>
</dbReference>
<organism evidence="2 3">
    <name type="scientific">Knipowitschia caucasica</name>
    <name type="common">Caucasian dwarf goby</name>
    <name type="synonym">Pomatoschistus caucasicus</name>
    <dbReference type="NCBI Taxonomy" id="637954"/>
    <lineage>
        <taxon>Eukaryota</taxon>
        <taxon>Metazoa</taxon>
        <taxon>Chordata</taxon>
        <taxon>Craniata</taxon>
        <taxon>Vertebrata</taxon>
        <taxon>Euteleostomi</taxon>
        <taxon>Actinopterygii</taxon>
        <taxon>Neopterygii</taxon>
        <taxon>Teleostei</taxon>
        <taxon>Neoteleostei</taxon>
        <taxon>Acanthomorphata</taxon>
        <taxon>Gobiaria</taxon>
        <taxon>Gobiiformes</taxon>
        <taxon>Gobioidei</taxon>
        <taxon>Gobiidae</taxon>
        <taxon>Gobiinae</taxon>
        <taxon>Knipowitschia</taxon>
    </lineage>
</organism>
<gene>
    <name evidence="2" type="ORF">KC01_LOCUS27905</name>
</gene>
<evidence type="ECO:0000313" key="2">
    <source>
        <dbReference type="EMBL" id="CAL1599675.1"/>
    </source>
</evidence>
<reference evidence="2 3" key="1">
    <citation type="submission" date="2024-04" db="EMBL/GenBank/DDBJ databases">
        <authorList>
            <person name="Waldvogel A.-M."/>
            <person name="Schoenle A."/>
        </authorList>
    </citation>
    <scope>NUCLEOTIDE SEQUENCE [LARGE SCALE GENOMIC DNA]</scope>
</reference>
<evidence type="ECO:0000256" key="1">
    <source>
        <dbReference type="SAM" id="MobiDB-lite"/>
    </source>
</evidence>
<sequence>MHVFSNGGRRARGRRLTRTGGHLGYQAEPWASRPHPQRRWRASLSHWLLPHRRGVASDPAIKALLPGPSLQIVIFRSSDFAQWSHADPVHTR</sequence>
<proteinExistence type="predicted"/>
<keyword evidence="3" id="KW-1185">Reference proteome</keyword>
<feature type="region of interest" description="Disordered" evidence="1">
    <location>
        <begin position="1"/>
        <end position="36"/>
    </location>
</feature>
<accession>A0AAV2LBF9</accession>
<dbReference type="AlphaFoldDB" id="A0AAV2LBF9"/>
<protein>
    <submittedName>
        <fullName evidence="2">Uncharacterized protein</fullName>
    </submittedName>
</protein>
<evidence type="ECO:0000313" key="3">
    <source>
        <dbReference type="Proteomes" id="UP001497482"/>
    </source>
</evidence>
<dbReference type="EMBL" id="OZ035845">
    <property type="protein sequence ID" value="CAL1599675.1"/>
    <property type="molecule type" value="Genomic_DNA"/>
</dbReference>